<proteinExistence type="predicted"/>
<evidence type="ECO:0000313" key="3">
    <source>
        <dbReference type="Proteomes" id="UP001500368"/>
    </source>
</evidence>
<comment type="caution">
    <text evidence="2">The sequence shown here is derived from an EMBL/GenBank/DDBJ whole genome shotgun (WGS) entry which is preliminary data.</text>
</comment>
<gene>
    <name evidence="2" type="ORF">GCM10025790_06970</name>
</gene>
<name>A0ABP9FT09_9MICC</name>
<dbReference type="EMBL" id="BAABLW010000003">
    <property type="protein sequence ID" value="GAA4914616.1"/>
    <property type="molecule type" value="Genomic_DNA"/>
</dbReference>
<keyword evidence="3" id="KW-1185">Reference proteome</keyword>
<dbReference type="RefSeq" id="WP_345476695.1">
    <property type="nucleotide sequence ID" value="NZ_BAABLW010000003.1"/>
</dbReference>
<evidence type="ECO:0008006" key="4">
    <source>
        <dbReference type="Google" id="ProtNLM"/>
    </source>
</evidence>
<sequence>MSAVLADIPPLYTPEELEAHFGKDHEGKRKFTAWEMREMVRKGKVDCTRLGRGKIAFTPDQVSAMLAARVERAEGPSRPAKPKAPEVAAAEALGFRTSKRQRK</sequence>
<protein>
    <recommendedName>
        <fullName evidence="4">Helix-turn-helix domain-containing protein</fullName>
    </recommendedName>
</protein>
<organism evidence="2 3">
    <name type="scientific">Nesterenkonia rhizosphaerae</name>
    <dbReference type="NCBI Taxonomy" id="1348272"/>
    <lineage>
        <taxon>Bacteria</taxon>
        <taxon>Bacillati</taxon>
        <taxon>Actinomycetota</taxon>
        <taxon>Actinomycetes</taxon>
        <taxon>Micrococcales</taxon>
        <taxon>Micrococcaceae</taxon>
        <taxon>Nesterenkonia</taxon>
    </lineage>
</organism>
<accession>A0ABP9FT09</accession>
<reference evidence="3" key="1">
    <citation type="journal article" date="2019" name="Int. J. Syst. Evol. Microbiol.">
        <title>The Global Catalogue of Microorganisms (GCM) 10K type strain sequencing project: providing services to taxonomists for standard genome sequencing and annotation.</title>
        <authorList>
            <consortium name="The Broad Institute Genomics Platform"/>
            <consortium name="The Broad Institute Genome Sequencing Center for Infectious Disease"/>
            <person name="Wu L."/>
            <person name="Ma J."/>
        </authorList>
    </citation>
    <scope>NUCLEOTIDE SEQUENCE [LARGE SCALE GENOMIC DNA]</scope>
    <source>
        <strain evidence="3">JCM 19129</strain>
    </source>
</reference>
<evidence type="ECO:0000313" key="2">
    <source>
        <dbReference type="EMBL" id="GAA4914616.1"/>
    </source>
</evidence>
<dbReference type="Proteomes" id="UP001500368">
    <property type="component" value="Unassembled WGS sequence"/>
</dbReference>
<feature type="region of interest" description="Disordered" evidence="1">
    <location>
        <begin position="72"/>
        <end position="103"/>
    </location>
</feature>
<evidence type="ECO:0000256" key="1">
    <source>
        <dbReference type="SAM" id="MobiDB-lite"/>
    </source>
</evidence>